<dbReference type="PANTHER" id="PTHR19845">
    <property type="entry name" value="KATANIN P80 SUBUNIT"/>
    <property type="match status" value="1"/>
</dbReference>
<dbReference type="SMART" id="SM00320">
    <property type="entry name" value="WD40"/>
    <property type="match status" value="2"/>
</dbReference>
<evidence type="ECO:0000256" key="1">
    <source>
        <dbReference type="PROSITE-ProRule" id="PRU00221"/>
    </source>
</evidence>
<dbReference type="Gene3D" id="2.130.10.10">
    <property type="entry name" value="YVTN repeat-like/Quinoprotein amine dehydrogenase"/>
    <property type="match status" value="1"/>
</dbReference>
<dbReference type="Proteomes" id="UP000784294">
    <property type="component" value="Unassembled WGS sequence"/>
</dbReference>
<evidence type="ECO:0000313" key="3">
    <source>
        <dbReference type="Proteomes" id="UP000784294"/>
    </source>
</evidence>
<dbReference type="GO" id="GO:0007019">
    <property type="term" value="P:microtubule depolymerization"/>
    <property type="evidence" value="ECO:0007669"/>
    <property type="project" value="TreeGrafter"/>
</dbReference>
<dbReference type="InterPro" id="IPR001680">
    <property type="entry name" value="WD40_rpt"/>
</dbReference>
<dbReference type="EMBL" id="CAAALY010063694">
    <property type="protein sequence ID" value="VEL23752.1"/>
    <property type="molecule type" value="Genomic_DNA"/>
</dbReference>
<dbReference type="AlphaFoldDB" id="A0A448WZ19"/>
<dbReference type="PROSITE" id="PS50294">
    <property type="entry name" value="WD_REPEATS_REGION"/>
    <property type="match status" value="1"/>
</dbReference>
<sequence>MHAGKQLSELTGHVGSVTGLAFHPTVLLLATVASDRTVRIFDLETFTQVAVSGIELAASTVRRIVFHPDGICLYAATPDYLKVFALQT</sequence>
<dbReference type="PANTHER" id="PTHR19845:SF0">
    <property type="entry name" value="KATANIN P80 WD40 REPEAT-CONTAINING SUBUNIT B1"/>
    <property type="match status" value="1"/>
</dbReference>
<keyword evidence="3" id="KW-1185">Reference proteome</keyword>
<organism evidence="2 3">
    <name type="scientific">Protopolystoma xenopodis</name>
    <dbReference type="NCBI Taxonomy" id="117903"/>
    <lineage>
        <taxon>Eukaryota</taxon>
        <taxon>Metazoa</taxon>
        <taxon>Spiralia</taxon>
        <taxon>Lophotrochozoa</taxon>
        <taxon>Platyhelminthes</taxon>
        <taxon>Monogenea</taxon>
        <taxon>Polyopisthocotylea</taxon>
        <taxon>Polystomatidea</taxon>
        <taxon>Polystomatidae</taxon>
        <taxon>Protopolystoma</taxon>
    </lineage>
</organism>
<accession>A0A448WZ19</accession>
<dbReference type="Pfam" id="PF00400">
    <property type="entry name" value="WD40"/>
    <property type="match status" value="1"/>
</dbReference>
<gene>
    <name evidence="2" type="ORF">PXEA_LOCUS17192</name>
</gene>
<dbReference type="SUPFAM" id="SSF50978">
    <property type="entry name" value="WD40 repeat-like"/>
    <property type="match status" value="1"/>
</dbReference>
<comment type="caution">
    <text evidence="2">The sequence shown here is derived from an EMBL/GenBank/DDBJ whole genome shotgun (WGS) entry which is preliminary data.</text>
</comment>
<dbReference type="PROSITE" id="PS50082">
    <property type="entry name" value="WD_REPEATS_2"/>
    <property type="match status" value="1"/>
</dbReference>
<dbReference type="InterPro" id="IPR015943">
    <property type="entry name" value="WD40/YVTN_repeat-like_dom_sf"/>
</dbReference>
<dbReference type="GO" id="GO:0008352">
    <property type="term" value="C:katanin complex"/>
    <property type="evidence" value="ECO:0007669"/>
    <property type="project" value="TreeGrafter"/>
</dbReference>
<reference evidence="2" key="1">
    <citation type="submission" date="2018-11" db="EMBL/GenBank/DDBJ databases">
        <authorList>
            <consortium name="Pathogen Informatics"/>
        </authorList>
    </citation>
    <scope>NUCLEOTIDE SEQUENCE</scope>
</reference>
<evidence type="ECO:0000313" key="2">
    <source>
        <dbReference type="EMBL" id="VEL23752.1"/>
    </source>
</evidence>
<keyword evidence="1" id="KW-0853">WD repeat</keyword>
<feature type="repeat" description="WD" evidence="1">
    <location>
        <begin position="10"/>
        <end position="51"/>
    </location>
</feature>
<protein>
    <submittedName>
        <fullName evidence="2">Uncharacterized protein</fullName>
    </submittedName>
</protein>
<proteinExistence type="predicted"/>
<dbReference type="OrthoDB" id="10251605at2759"/>
<dbReference type="InterPro" id="IPR036322">
    <property type="entry name" value="WD40_repeat_dom_sf"/>
</dbReference>
<name>A0A448WZ19_9PLAT</name>